<accession>A0AA47NBR9</accession>
<sequence length="1387" mass="158206">MWKCKDCGTSVSRRSELLKHYKLEHRHYGRRHSYACIYFDCPCTCKTWKALLSHLSRSHQPSSQTELTTFKCLLCNCNQRSNLKDYFQHIALHLKNSETVDCVFQGCSYKTNIYGSFRTHRSRNHKDCSVNDLKPGILERQGSSSDISAESHISDSIQIDSVDTELSETLSTENVTDFSLDDQVLNDLPRNVELKVASLLLKLEHIYLVSSVAVDELLQEFDYLISTASVPLIHQTIAQHLQNVNCQIDETVLQELSSTLCKSNPLSALFGGRGPLSTAWKRKTYYKKHFDIVEPIEYVLDSQNRKSFQYVPILKSLQQILSCQTFVEKAINLKSPHQSDEIHYKSFYDGVIYKENLQLSKECAISIILYVDDFELCNPLGTSRKKHKICGVYWTLGNLPAGCHSSLSNIYLAALIRTEDVKCYGYDSVLKPLVDDLITLEQEGLFIAKLGKSIKGFVHCIVADNLGAHGIAGFVESFSGKYVCRFCTAENVDIQTKEVKSGLFSARSKEIHTSHLKALEENSFSSHFGVKRKCVLSEKLSYFSVTQSFPPDIAHDIFEGIVPVEIALCLTVFISKKYFTLANLNEAITTFPYKWTDKTNRPHVVPLSYITRKTIGGNVHENWSLLRYLPLLIGTRVPSNEPAWQVLCELKDIVELVVSPFHTEDSISYLDFKISEHRTVFKEVFPHERILPKHYLEHYPWLIRQFGPLVALWTIRFEAKHSFFKRVIRHTNCYKNVLYSLAQRHQFQSAYNLHMCRFSKPLLEVADVSTLPVEVINQDIAQAVKQKYPHMDTVDLAKNVSYNGFNYRIGMVVAHGSLAGLPEFCEIVHMIVLQETLIFIVKKLDAWYLEHYRSYALVMSTTRQLRLVEAHELTDSYPLAHYMVDNFGWEDMAGKRPAKLRVILNPDDTWKLILPDGIPESMEQLMDEIRKVSGLNGNLRLQYHDRDFGNALVNLTSTAELEDLATVKVIPIPDDSQVITLSFCNDVVSPQSDDTEILSSPSSSVSTRTQMWPRAFLVPTFSCHTELQLEKGNAVFRSDNTRLTLSWKTKSDILEKLAEEIFKFKAYPIDADFSDVAEALIQKHPCLSEPSSYNGCYGWKQRLKTKMGNYRTQLKGLGCSEVLANSLKSKAPEDGLPAKKVKRPKRGEANHIPDIPTGETPDKLENERLSLLTEVKKRDNRAVIKAKMDKTFSLRRRDIVGKESEVEELKERWPALFTTDEATFFPGTQTPHIIRNKGGVVREKTQSILTLLDQSLEVNQKRECLLKCLIVYLGEDVDKLIKEYLVVQKEEAEMELERCTMAVYVIKEEEDPLQPLHDIGVVIEGVQVLSELPSVPHACAMLFGLIYALNLSYPSELKYTFDALQKLFMEIEPKKMTRRVCSLSVKL</sequence>
<feature type="domain" description="C2H2-type" evidence="3">
    <location>
        <begin position="2"/>
        <end position="32"/>
    </location>
</feature>
<comment type="caution">
    <text evidence="4">The sequence shown here is derived from an EMBL/GenBank/DDBJ whole genome shotgun (WGS) entry which is preliminary data.</text>
</comment>
<dbReference type="PROSITE" id="PS50157">
    <property type="entry name" value="ZINC_FINGER_C2H2_2"/>
    <property type="match status" value="1"/>
</dbReference>
<dbReference type="SMART" id="SM00355">
    <property type="entry name" value="ZnF_C2H2"/>
    <property type="match status" value="4"/>
</dbReference>
<feature type="region of interest" description="Disordered" evidence="2">
    <location>
        <begin position="1133"/>
        <end position="1165"/>
    </location>
</feature>
<keyword evidence="5" id="KW-1185">Reference proteome</keyword>
<proteinExistence type="predicted"/>
<evidence type="ECO:0000259" key="3">
    <source>
        <dbReference type="PROSITE" id="PS50157"/>
    </source>
</evidence>
<evidence type="ECO:0000313" key="4">
    <source>
        <dbReference type="EMBL" id="KAK0155319.1"/>
    </source>
</evidence>
<dbReference type="PANTHER" id="PTHR31025">
    <property type="entry name" value="SI:CH211-196P9.1-RELATED"/>
    <property type="match status" value="1"/>
</dbReference>
<dbReference type="InterPro" id="IPR013087">
    <property type="entry name" value="Znf_C2H2_type"/>
</dbReference>
<reference evidence="4" key="1">
    <citation type="journal article" date="2023" name="Front. Mar. Sci.">
        <title>A new Merluccius polli reference genome to investigate the effects of global change in West African waters.</title>
        <authorList>
            <person name="Mateo J.L."/>
            <person name="Blanco-Fernandez C."/>
            <person name="Garcia-Vazquez E."/>
            <person name="Machado-Schiaffino G."/>
        </authorList>
    </citation>
    <scope>NUCLEOTIDE SEQUENCE</scope>
    <source>
        <strain evidence="4">C29</strain>
        <tissue evidence="4">Fin</tissue>
    </source>
</reference>
<name>A0AA47NBR9_MERPO</name>
<keyword evidence="1" id="KW-0862">Zinc</keyword>
<dbReference type="GO" id="GO:0008270">
    <property type="term" value="F:zinc ion binding"/>
    <property type="evidence" value="ECO:0007669"/>
    <property type="project" value="UniProtKB-KW"/>
</dbReference>
<protein>
    <recommendedName>
        <fullName evidence="3">C2H2-type domain-containing protein</fullName>
    </recommendedName>
</protein>
<evidence type="ECO:0000256" key="1">
    <source>
        <dbReference type="PROSITE-ProRule" id="PRU00042"/>
    </source>
</evidence>
<dbReference type="PANTHER" id="PTHR31025:SF27">
    <property type="entry name" value="SI:CH211-193K19.2-RELATED"/>
    <property type="match status" value="1"/>
</dbReference>
<evidence type="ECO:0000313" key="5">
    <source>
        <dbReference type="Proteomes" id="UP001174136"/>
    </source>
</evidence>
<organism evidence="4 5">
    <name type="scientific">Merluccius polli</name>
    <name type="common">Benguela hake</name>
    <name type="synonym">Merluccius cadenati</name>
    <dbReference type="NCBI Taxonomy" id="89951"/>
    <lineage>
        <taxon>Eukaryota</taxon>
        <taxon>Metazoa</taxon>
        <taxon>Chordata</taxon>
        <taxon>Craniata</taxon>
        <taxon>Vertebrata</taxon>
        <taxon>Euteleostomi</taxon>
        <taxon>Actinopterygii</taxon>
        <taxon>Neopterygii</taxon>
        <taxon>Teleostei</taxon>
        <taxon>Neoteleostei</taxon>
        <taxon>Acanthomorphata</taxon>
        <taxon>Zeiogadaria</taxon>
        <taxon>Gadariae</taxon>
        <taxon>Gadiformes</taxon>
        <taxon>Gadoidei</taxon>
        <taxon>Merlucciidae</taxon>
        <taxon>Merluccius</taxon>
    </lineage>
</organism>
<gene>
    <name evidence="4" type="ORF">N1851_002328</name>
</gene>
<keyword evidence="1" id="KW-0479">Metal-binding</keyword>
<keyword evidence="1" id="KW-0863">Zinc-finger</keyword>
<evidence type="ECO:0000256" key="2">
    <source>
        <dbReference type="SAM" id="MobiDB-lite"/>
    </source>
</evidence>
<dbReference type="EMBL" id="JAOPHQ010000290">
    <property type="protein sequence ID" value="KAK0155319.1"/>
    <property type="molecule type" value="Genomic_DNA"/>
</dbReference>
<dbReference type="Proteomes" id="UP001174136">
    <property type="component" value="Unassembled WGS sequence"/>
</dbReference>
<dbReference type="PROSITE" id="PS00028">
    <property type="entry name" value="ZINC_FINGER_C2H2_1"/>
    <property type="match status" value="1"/>
</dbReference>